<gene>
    <name evidence="17" type="ORF">HF521_016795</name>
</gene>
<dbReference type="GO" id="GO:0042043">
    <property type="term" value="F:neurexin family protein binding"/>
    <property type="evidence" value="ECO:0007669"/>
    <property type="project" value="InterPro"/>
</dbReference>
<dbReference type="Proteomes" id="UP000606274">
    <property type="component" value="Unassembled WGS sequence"/>
</dbReference>
<evidence type="ECO:0000256" key="1">
    <source>
        <dbReference type="ARBA" id="ARBA00004251"/>
    </source>
</evidence>
<dbReference type="Gene3D" id="3.40.50.1820">
    <property type="entry name" value="alpha/beta hydrolase"/>
    <property type="match status" value="1"/>
</dbReference>
<dbReference type="GO" id="GO:0007155">
    <property type="term" value="P:cell adhesion"/>
    <property type="evidence" value="ECO:0007669"/>
    <property type="project" value="UniProtKB-KW"/>
</dbReference>
<evidence type="ECO:0000256" key="6">
    <source>
        <dbReference type="ARBA" id="ARBA00022889"/>
    </source>
</evidence>
<evidence type="ECO:0000256" key="3">
    <source>
        <dbReference type="ARBA" id="ARBA00022475"/>
    </source>
</evidence>
<feature type="region of interest" description="Disordered" evidence="13">
    <location>
        <begin position="591"/>
        <end position="610"/>
    </location>
</feature>
<dbReference type="InterPro" id="IPR019819">
    <property type="entry name" value="Carboxylesterase_B_CS"/>
</dbReference>
<dbReference type="EMBL" id="JABFDY010000003">
    <property type="protein sequence ID" value="KAF7709945.1"/>
    <property type="molecule type" value="Genomic_DNA"/>
</dbReference>
<dbReference type="PRINTS" id="PR01090">
    <property type="entry name" value="NEUROLIGIN"/>
</dbReference>
<evidence type="ECO:0000259" key="16">
    <source>
        <dbReference type="Pfam" id="PF00135"/>
    </source>
</evidence>
<dbReference type="SUPFAM" id="SSF53474">
    <property type="entry name" value="alpha/beta-Hydrolases"/>
    <property type="match status" value="1"/>
</dbReference>
<evidence type="ECO:0000256" key="2">
    <source>
        <dbReference type="ARBA" id="ARBA00005964"/>
    </source>
</evidence>
<feature type="region of interest" description="Disordered" evidence="13">
    <location>
        <begin position="744"/>
        <end position="764"/>
    </location>
</feature>
<keyword evidence="10" id="KW-1015">Disulfide bond</keyword>
<evidence type="ECO:0000256" key="10">
    <source>
        <dbReference type="ARBA" id="ARBA00023157"/>
    </source>
</evidence>
<sequence>MSNPEGHPVWLPARVSWLNLLQILILASSVAVVTCQQVQYTTATTNYGKLRGFRAPLPSEILRPVEQYLGVPYAMPPTGERRFQAPEPPNSWSGIRNATQFASVCPQFLEDRFLLSDMLPVWFTANLDTVATYVQDQSEDCLYLNIYVPTEEDVSGDDEDVLKPVMVYIHGGSYVEGTANVIDGSVLASYGDVIVVTINYRLGVLGFLSTGDQAAKGNYGLLDQIQALRWVKENIQAFNGDPRRVTIFGSGAGASCVSLLTLSHYSEDLFQKAIIQSGTALSSWAINYQPAKYARMLAEKVGCNEDDSMEVIQCLQNKNYKELIEQNITPAKYHIAFGPVIDGDVVPDDPQILMEQGEFLNYDIMLGVNQGEGYKFVDGIVDSEDGVAGNDFEFAVSDFVDNLYGYPERKDTLRETIKFMYTDWADKENPETRRKTLVALFTDHQWVAPAVATADLHAQYGSPTYFYAFYHHCQSEMKPAWADSAHGDELPYVFGIPMIGPTDLFSCNFSKNDVMLSAVVMTYWTNFAKTGDPNQPVPQDTKFIHTKPNRFEEVAWSKYNPKDQLYLHIGLKPRVRDHYRATKASVGSFVQHQAVHRPAENSEHEDSSVTIEARDYSTELSVTIAVGASLLFLNILAFAALYYKKDKHRFESTRRPSPPRNLANDVPRVPSEDLMSLQMKQLDHDHDHDCESLQGHDMLRLTCPPDYALTLRRSPDDFPLMPNTITMIPNSLSGIQSPYHPFNPYANSTPSNTGLPHGHSTTRV</sequence>
<protein>
    <recommendedName>
        <fullName evidence="16">Carboxylesterase type B domain-containing protein</fullName>
    </recommendedName>
</protein>
<dbReference type="AlphaFoldDB" id="A0A8T0BSV1"/>
<name>A0A8T0BSV1_SILME</name>
<evidence type="ECO:0000256" key="8">
    <source>
        <dbReference type="ARBA" id="ARBA00023018"/>
    </source>
</evidence>
<keyword evidence="6" id="KW-0130">Cell adhesion</keyword>
<keyword evidence="11" id="KW-0325">Glycoprotein</keyword>
<evidence type="ECO:0000256" key="15">
    <source>
        <dbReference type="SAM" id="SignalP"/>
    </source>
</evidence>
<dbReference type="GO" id="GO:0005886">
    <property type="term" value="C:plasma membrane"/>
    <property type="evidence" value="ECO:0007669"/>
    <property type="project" value="UniProtKB-SubCell"/>
</dbReference>
<feature type="transmembrane region" description="Helical" evidence="14">
    <location>
        <begin position="620"/>
        <end position="643"/>
    </location>
</feature>
<evidence type="ECO:0000256" key="4">
    <source>
        <dbReference type="ARBA" id="ARBA00022692"/>
    </source>
</evidence>
<keyword evidence="5 15" id="KW-0732">Signal</keyword>
<dbReference type="InterPro" id="IPR000460">
    <property type="entry name" value="Nlgn"/>
</dbReference>
<evidence type="ECO:0000256" key="9">
    <source>
        <dbReference type="ARBA" id="ARBA00023136"/>
    </source>
</evidence>
<comment type="caution">
    <text evidence="17">The sequence shown here is derived from an EMBL/GenBank/DDBJ whole genome shotgun (WGS) entry which is preliminary data.</text>
</comment>
<feature type="compositionally biased region" description="Basic and acidic residues" evidence="13">
    <location>
        <begin position="597"/>
        <end position="610"/>
    </location>
</feature>
<keyword evidence="4 14" id="KW-0812">Transmembrane</keyword>
<dbReference type="FunFam" id="3.40.50.1820:FF:000001">
    <property type="entry name" value="Neuroligin 3 isoform"/>
    <property type="match status" value="1"/>
</dbReference>
<keyword evidence="8" id="KW-0770">Synapse</keyword>
<dbReference type="PROSITE" id="PS00941">
    <property type="entry name" value="CARBOXYLESTERASE_B_2"/>
    <property type="match status" value="1"/>
</dbReference>
<dbReference type="GO" id="GO:0045202">
    <property type="term" value="C:synapse"/>
    <property type="evidence" value="ECO:0007669"/>
    <property type="project" value="UniProtKB-SubCell"/>
</dbReference>
<comment type="similarity">
    <text evidence="2">Belongs to the type-B carboxylesterase/lipase family.</text>
</comment>
<keyword evidence="18" id="KW-1185">Reference proteome</keyword>
<evidence type="ECO:0000256" key="13">
    <source>
        <dbReference type="SAM" id="MobiDB-lite"/>
    </source>
</evidence>
<proteinExistence type="inferred from homology"/>
<dbReference type="PANTHER" id="PTHR43903">
    <property type="entry name" value="NEUROLIGIN"/>
    <property type="match status" value="1"/>
</dbReference>
<evidence type="ECO:0000256" key="5">
    <source>
        <dbReference type="ARBA" id="ARBA00022729"/>
    </source>
</evidence>
<feature type="chain" id="PRO_5035824538" description="Carboxylesterase type B domain-containing protein" evidence="15">
    <location>
        <begin position="36"/>
        <end position="764"/>
    </location>
</feature>
<keyword evidence="3" id="KW-1003">Cell membrane</keyword>
<evidence type="ECO:0000256" key="14">
    <source>
        <dbReference type="SAM" id="Phobius"/>
    </source>
</evidence>
<evidence type="ECO:0000313" key="18">
    <source>
        <dbReference type="Proteomes" id="UP000606274"/>
    </source>
</evidence>
<keyword evidence="9 14" id="KW-0472">Membrane</keyword>
<dbReference type="InterPro" id="IPR029058">
    <property type="entry name" value="AB_hydrolase_fold"/>
</dbReference>
<evidence type="ECO:0000256" key="7">
    <source>
        <dbReference type="ARBA" id="ARBA00022989"/>
    </source>
</evidence>
<evidence type="ECO:0000256" key="11">
    <source>
        <dbReference type="ARBA" id="ARBA00023180"/>
    </source>
</evidence>
<keyword evidence="7 14" id="KW-1133">Transmembrane helix</keyword>
<feature type="compositionally biased region" description="Polar residues" evidence="13">
    <location>
        <begin position="745"/>
        <end position="764"/>
    </location>
</feature>
<evidence type="ECO:0000256" key="12">
    <source>
        <dbReference type="ARBA" id="ARBA00034103"/>
    </source>
</evidence>
<dbReference type="GO" id="GO:0007416">
    <property type="term" value="P:synapse assembly"/>
    <property type="evidence" value="ECO:0007669"/>
    <property type="project" value="UniProtKB-ARBA"/>
</dbReference>
<comment type="subcellular location">
    <subcellularLocation>
        <location evidence="1">Cell membrane</location>
        <topology evidence="1">Single-pass type I membrane protein</topology>
    </subcellularLocation>
    <subcellularLocation>
        <location evidence="12">Synapse</location>
    </subcellularLocation>
</comment>
<evidence type="ECO:0000313" key="17">
    <source>
        <dbReference type="EMBL" id="KAF7709945.1"/>
    </source>
</evidence>
<reference evidence="17" key="1">
    <citation type="submission" date="2020-08" db="EMBL/GenBank/DDBJ databases">
        <title>Chromosome-level assembly of Southern catfish (Silurus meridionalis) provides insights into visual adaptation to the nocturnal and benthic lifestyles.</title>
        <authorList>
            <person name="Zhang Y."/>
            <person name="Wang D."/>
            <person name="Peng Z."/>
        </authorList>
    </citation>
    <scope>NUCLEOTIDE SEQUENCE</scope>
    <source>
        <strain evidence="17">SWU-2019-XX</strain>
        <tissue evidence="17">Muscle</tissue>
    </source>
</reference>
<accession>A0A8T0BSV1</accession>
<dbReference type="Pfam" id="PF00135">
    <property type="entry name" value="COesterase"/>
    <property type="match status" value="1"/>
</dbReference>
<organism evidence="17 18">
    <name type="scientific">Silurus meridionalis</name>
    <name type="common">Southern catfish</name>
    <name type="synonym">Silurus soldatovi meridionalis</name>
    <dbReference type="NCBI Taxonomy" id="175797"/>
    <lineage>
        <taxon>Eukaryota</taxon>
        <taxon>Metazoa</taxon>
        <taxon>Chordata</taxon>
        <taxon>Craniata</taxon>
        <taxon>Vertebrata</taxon>
        <taxon>Euteleostomi</taxon>
        <taxon>Actinopterygii</taxon>
        <taxon>Neopterygii</taxon>
        <taxon>Teleostei</taxon>
        <taxon>Ostariophysi</taxon>
        <taxon>Siluriformes</taxon>
        <taxon>Siluridae</taxon>
        <taxon>Silurus</taxon>
    </lineage>
</organism>
<dbReference type="InterPro" id="IPR051093">
    <property type="entry name" value="Neuroligin/BSAL"/>
</dbReference>
<dbReference type="InterPro" id="IPR002018">
    <property type="entry name" value="CarbesteraseB"/>
</dbReference>
<feature type="signal peptide" evidence="15">
    <location>
        <begin position="1"/>
        <end position="35"/>
    </location>
</feature>
<feature type="domain" description="Carboxylesterase type B" evidence="16">
    <location>
        <begin position="42"/>
        <end position="583"/>
    </location>
</feature>